<evidence type="ECO:0000256" key="1">
    <source>
        <dbReference type="SAM" id="MobiDB-lite"/>
    </source>
</evidence>
<protein>
    <submittedName>
        <fullName evidence="2">Uncharacterized protein</fullName>
    </submittedName>
</protein>
<sequence length="65" mass="7566">MNTMQQLFNEDKPDKQLRHPGRVQAGSYLNTMQQLFNEDKPDKQLRHPGTRASRDLLEHHAAVVQ</sequence>
<feature type="region of interest" description="Disordered" evidence="1">
    <location>
        <begin position="1"/>
        <end position="20"/>
    </location>
</feature>
<evidence type="ECO:0000313" key="2">
    <source>
        <dbReference type="EMBL" id="QTL34012.1"/>
    </source>
</evidence>
<feature type="compositionally biased region" description="Basic and acidic residues" evidence="1">
    <location>
        <begin position="52"/>
        <end position="65"/>
    </location>
</feature>
<dbReference type="RefSeq" id="WP_209051202.1">
    <property type="nucleotide sequence ID" value="NZ_CP072425.1"/>
</dbReference>
<evidence type="ECO:0000313" key="3">
    <source>
        <dbReference type="Proteomes" id="UP000665025"/>
    </source>
</evidence>
<accession>A0ABX7V3J5</accession>
<keyword evidence="3" id="KW-1185">Reference proteome</keyword>
<dbReference type="Proteomes" id="UP000665025">
    <property type="component" value="Chromosome 1"/>
</dbReference>
<dbReference type="EMBL" id="CP072425">
    <property type="protein sequence ID" value="QTL34012.1"/>
    <property type="molecule type" value="Genomic_DNA"/>
</dbReference>
<gene>
    <name evidence="2" type="ORF">J5X90_10520</name>
</gene>
<reference evidence="2 3" key="1">
    <citation type="submission" date="2021-03" db="EMBL/GenBank/DDBJ databases">
        <title>Complete Genome of Pseudoalteromonas viridis Strain BBR56, a new biocontrol bacterial candidate.</title>
        <authorList>
            <person name="Handayani D.P."/>
            <person name="Isnansetyo A."/>
            <person name="Istiqomah I."/>
            <person name="Jumina J."/>
        </authorList>
    </citation>
    <scope>NUCLEOTIDE SEQUENCE [LARGE SCALE GENOMIC DNA]</scope>
    <source>
        <strain evidence="2 3">BBR56</strain>
    </source>
</reference>
<proteinExistence type="predicted"/>
<organism evidence="2 3">
    <name type="scientific">Pseudoalteromonas viridis</name>
    <dbReference type="NCBI Taxonomy" id="339617"/>
    <lineage>
        <taxon>Bacteria</taxon>
        <taxon>Pseudomonadati</taxon>
        <taxon>Pseudomonadota</taxon>
        <taxon>Gammaproteobacteria</taxon>
        <taxon>Alteromonadales</taxon>
        <taxon>Pseudoalteromonadaceae</taxon>
        <taxon>Pseudoalteromonas</taxon>
    </lineage>
</organism>
<feature type="region of interest" description="Disordered" evidence="1">
    <location>
        <begin position="37"/>
        <end position="65"/>
    </location>
</feature>
<name>A0ABX7V3J5_9GAMM</name>